<reference evidence="7" key="2">
    <citation type="journal article" date="2023" name="Plants (Basel)">
        <title>Annotation of the Turnera subulata (Passifloraceae) Draft Genome Reveals the S-Locus Evolved after the Divergence of Turneroideae from Passifloroideae in a Stepwise Manner.</title>
        <authorList>
            <person name="Henning P.M."/>
            <person name="Roalson E.H."/>
            <person name="Mir W."/>
            <person name="McCubbin A.G."/>
            <person name="Shore J.S."/>
        </authorList>
    </citation>
    <scope>NUCLEOTIDE SEQUENCE</scope>
    <source>
        <strain evidence="7">F60SS</strain>
    </source>
</reference>
<dbReference type="GO" id="GO:0005576">
    <property type="term" value="C:extracellular region"/>
    <property type="evidence" value="ECO:0007669"/>
    <property type="project" value="UniProtKB-SubCell"/>
</dbReference>
<keyword evidence="4 6" id="KW-0964">Secreted</keyword>
<evidence type="ECO:0000256" key="3">
    <source>
        <dbReference type="ARBA" id="ARBA00022471"/>
    </source>
</evidence>
<dbReference type="Pfam" id="PF05938">
    <property type="entry name" value="Self-incomp_S1"/>
    <property type="match status" value="1"/>
</dbReference>
<dbReference type="EMBL" id="JAKUCV010002651">
    <property type="protein sequence ID" value="KAJ4841881.1"/>
    <property type="molecule type" value="Genomic_DNA"/>
</dbReference>
<proteinExistence type="inferred from homology"/>
<comment type="subcellular location">
    <subcellularLocation>
        <location evidence="1 6">Secreted</location>
    </subcellularLocation>
</comment>
<comment type="caution">
    <text evidence="7">The sequence shown here is derived from an EMBL/GenBank/DDBJ whole genome shotgun (WGS) entry which is preliminary data.</text>
</comment>
<evidence type="ECO:0000256" key="4">
    <source>
        <dbReference type="ARBA" id="ARBA00022525"/>
    </source>
</evidence>
<evidence type="ECO:0000256" key="6">
    <source>
        <dbReference type="RuleBase" id="RU367044"/>
    </source>
</evidence>
<evidence type="ECO:0000256" key="1">
    <source>
        <dbReference type="ARBA" id="ARBA00004613"/>
    </source>
</evidence>
<evidence type="ECO:0000313" key="8">
    <source>
        <dbReference type="Proteomes" id="UP001141552"/>
    </source>
</evidence>
<dbReference type="PANTHER" id="PTHR31232">
    <property type="match status" value="1"/>
</dbReference>
<reference evidence="7" key="1">
    <citation type="submission" date="2022-02" db="EMBL/GenBank/DDBJ databases">
        <authorList>
            <person name="Henning P.M."/>
            <person name="McCubbin A.G."/>
            <person name="Shore J.S."/>
        </authorList>
    </citation>
    <scope>NUCLEOTIDE SEQUENCE</scope>
    <source>
        <strain evidence="7">F60SS</strain>
        <tissue evidence="7">Leaves</tissue>
    </source>
</reference>
<dbReference type="PANTHER" id="PTHR31232:SF149">
    <property type="entry name" value="S-PROTEIN HOMOLOG"/>
    <property type="match status" value="1"/>
</dbReference>
<gene>
    <name evidence="7" type="ORF">Tsubulata_015443</name>
</gene>
<dbReference type="InterPro" id="IPR010264">
    <property type="entry name" value="Self-incomp_S1"/>
</dbReference>
<name>A0A9Q0G4T0_9ROSI</name>
<dbReference type="Proteomes" id="UP001141552">
    <property type="component" value="Unassembled WGS sequence"/>
</dbReference>
<feature type="chain" id="PRO_5040533752" description="S-protein homolog" evidence="6">
    <location>
        <begin position="28"/>
        <end position="137"/>
    </location>
</feature>
<dbReference type="AlphaFoldDB" id="A0A9Q0G4T0"/>
<evidence type="ECO:0000256" key="5">
    <source>
        <dbReference type="ARBA" id="ARBA00022729"/>
    </source>
</evidence>
<sequence length="137" mass="16127">MNFFINHRSLLSLLALSLLLFTTTCSAKLLRVTMFNGRLRTAAMTVHCKSKINDLGPRKLKPAEEFQFEAEASTLYSCEFWLNEEESHLFDIYKPSRDKCATLGCNDNYFFWVLKQDGPCFMKWVNRDYQQICYPWN</sequence>
<dbReference type="GO" id="GO:0060320">
    <property type="term" value="P:rejection of self pollen"/>
    <property type="evidence" value="ECO:0007669"/>
    <property type="project" value="UniProtKB-KW"/>
</dbReference>
<keyword evidence="8" id="KW-1185">Reference proteome</keyword>
<keyword evidence="3 6" id="KW-0713">Self-incompatibility</keyword>
<comment type="similarity">
    <text evidence="2 6">Belongs to the plant self-incompatibility (S1) protein family.</text>
</comment>
<protein>
    <recommendedName>
        <fullName evidence="6">S-protein homolog</fullName>
    </recommendedName>
</protein>
<dbReference type="OrthoDB" id="1727555at2759"/>
<keyword evidence="5 6" id="KW-0732">Signal</keyword>
<feature type="signal peptide" evidence="6">
    <location>
        <begin position="1"/>
        <end position="27"/>
    </location>
</feature>
<evidence type="ECO:0000313" key="7">
    <source>
        <dbReference type="EMBL" id="KAJ4841881.1"/>
    </source>
</evidence>
<accession>A0A9Q0G4T0</accession>
<organism evidence="7 8">
    <name type="scientific">Turnera subulata</name>
    <dbReference type="NCBI Taxonomy" id="218843"/>
    <lineage>
        <taxon>Eukaryota</taxon>
        <taxon>Viridiplantae</taxon>
        <taxon>Streptophyta</taxon>
        <taxon>Embryophyta</taxon>
        <taxon>Tracheophyta</taxon>
        <taxon>Spermatophyta</taxon>
        <taxon>Magnoliopsida</taxon>
        <taxon>eudicotyledons</taxon>
        <taxon>Gunneridae</taxon>
        <taxon>Pentapetalae</taxon>
        <taxon>rosids</taxon>
        <taxon>fabids</taxon>
        <taxon>Malpighiales</taxon>
        <taxon>Passifloraceae</taxon>
        <taxon>Turnera</taxon>
    </lineage>
</organism>
<evidence type="ECO:0000256" key="2">
    <source>
        <dbReference type="ARBA" id="ARBA00005581"/>
    </source>
</evidence>